<feature type="compositionally biased region" description="Acidic residues" evidence="4">
    <location>
        <begin position="217"/>
        <end position="242"/>
    </location>
</feature>
<comment type="subcellular location">
    <subcellularLocation>
        <location evidence="1">Nucleus</location>
    </subcellularLocation>
</comment>
<dbReference type="InterPro" id="IPR007148">
    <property type="entry name" value="SSU_processome_Utp12"/>
</dbReference>
<comment type="similarity">
    <text evidence="3">Belongs to the UTP5 family.</text>
</comment>
<gene>
    <name evidence="6" type="ORF">RchiOBHm_Chr1g0331681</name>
</gene>
<accession>A0A2P6SBN5</accession>
<evidence type="ECO:0000313" key="6">
    <source>
        <dbReference type="EMBL" id="PRQ56069.1"/>
    </source>
</evidence>
<evidence type="ECO:0000313" key="7">
    <source>
        <dbReference type="Proteomes" id="UP000238479"/>
    </source>
</evidence>
<comment type="caution">
    <text evidence="6">The sequence shown here is derived from an EMBL/GenBank/DDBJ whole genome shotgun (WGS) entry which is preliminary data.</text>
</comment>
<dbReference type="GO" id="GO:0005730">
    <property type="term" value="C:nucleolus"/>
    <property type="evidence" value="ECO:0007669"/>
    <property type="project" value="TreeGrafter"/>
</dbReference>
<dbReference type="PANTHER" id="PTHR44267:SF1">
    <property type="entry name" value="WD REPEAT-CONTAINING PROTEIN 43"/>
    <property type="match status" value="1"/>
</dbReference>
<dbReference type="OMA" id="HWIIVTH"/>
<dbReference type="InterPro" id="IPR052414">
    <property type="entry name" value="U3_snoRNA-assoc_WDR"/>
</dbReference>
<feature type="domain" description="Small-subunit processome Utp12" evidence="5">
    <location>
        <begin position="93"/>
        <end position="194"/>
    </location>
</feature>
<evidence type="ECO:0000256" key="3">
    <source>
        <dbReference type="ARBA" id="ARBA00038335"/>
    </source>
</evidence>
<reference evidence="6 7" key="1">
    <citation type="journal article" date="2018" name="Nat. Genet.">
        <title>The Rosa genome provides new insights in the design of modern roses.</title>
        <authorList>
            <person name="Bendahmane M."/>
        </authorList>
    </citation>
    <scope>NUCLEOTIDE SEQUENCE [LARGE SCALE GENOMIC DNA]</scope>
    <source>
        <strain evidence="7">cv. Old Blush</strain>
    </source>
</reference>
<evidence type="ECO:0000256" key="2">
    <source>
        <dbReference type="ARBA" id="ARBA00023242"/>
    </source>
</evidence>
<evidence type="ECO:0000259" key="5">
    <source>
        <dbReference type="Pfam" id="PF04003"/>
    </source>
</evidence>
<organism evidence="6 7">
    <name type="scientific">Rosa chinensis</name>
    <name type="common">China rose</name>
    <dbReference type="NCBI Taxonomy" id="74649"/>
    <lineage>
        <taxon>Eukaryota</taxon>
        <taxon>Viridiplantae</taxon>
        <taxon>Streptophyta</taxon>
        <taxon>Embryophyta</taxon>
        <taxon>Tracheophyta</taxon>
        <taxon>Spermatophyta</taxon>
        <taxon>Magnoliopsida</taxon>
        <taxon>eudicotyledons</taxon>
        <taxon>Gunneridae</taxon>
        <taxon>Pentapetalae</taxon>
        <taxon>rosids</taxon>
        <taxon>fabids</taxon>
        <taxon>Rosales</taxon>
        <taxon>Rosaceae</taxon>
        <taxon>Rosoideae</taxon>
        <taxon>Rosoideae incertae sedis</taxon>
        <taxon>Rosa</taxon>
    </lineage>
</organism>
<dbReference type="AlphaFoldDB" id="A0A2P6SBN5"/>
<keyword evidence="7" id="KW-1185">Reference proteome</keyword>
<dbReference type="EMBL" id="PDCK01000039">
    <property type="protein sequence ID" value="PRQ56069.1"/>
    <property type="molecule type" value="Genomic_DNA"/>
</dbReference>
<dbReference type="PANTHER" id="PTHR44267">
    <property type="entry name" value="WD REPEAT-CONTAINING PROTEIN 43"/>
    <property type="match status" value="1"/>
</dbReference>
<dbReference type="Proteomes" id="UP000238479">
    <property type="component" value="Chromosome 1"/>
</dbReference>
<protein>
    <submittedName>
        <fullName evidence="6">Putative small-subunit processome, Utp12 protein</fullName>
    </submittedName>
</protein>
<dbReference type="Gramene" id="PRQ56069">
    <property type="protein sequence ID" value="PRQ56069"/>
    <property type="gene ID" value="RchiOBHm_Chr1g0331681"/>
</dbReference>
<dbReference type="GO" id="GO:0000462">
    <property type="term" value="P:maturation of SSU-rRNA from tricistronic rRNA transcript (SSU-rRNA, 5.8S rRNA, LSU-rRNA)"/>
    <property type="evidence" value="ECO:0007669"/>
    <property type="project" value="TreeGrafter"/>
</dbReference>
<keyword evidence="2" id="KW-0539">Nucleus</keyword>
<sequence length="261" mass="28164">MKTKKSSKKRAALELDTPAIKDKVEIGHGETADGVLVDQDLNEPTMGEKLASLNIVPDDRVASQNKEGSSLHAKPPSADSVHILLKQALHADDRALLFECLYTQDEKVIAKSVSQLNPAGVLKLLQSLISLIESRGAILACALPWLRSLLLQHASGIVSQESSLSALNSLYQLIESRVSTFQSALQLSSVLDLLYTGVVDDLDDENGTTGPVIYEDKDSDEEESEDAMETDQDDEDGEDLDAELGGVSDFEGIEGLDDLSD</sequence>
<feature type="compositionally biased region" description="Acidic residues" evidence="4">
    <location>
        <begin position="251"/>
        <end position="261"/>
    </location>
</feature>
<evidence type="ECO:0000256" key="4">
    <source>
        <dbReference type="SAM" id="MobiDB-lite"/>
    </source>
</evidence>
<name>A0A2P6SBN5_ROSCH</name>
<dbReference type="STRING" id="74649.A0A2P6SBN5"/>
<feature type="region of interest" description="Disordered" evidence="4">
    <location>
        <begin position="205"/>
        <end position="261"/>
    </location>
</feature>
<dbReference type="Pfam" id="PF04003">
    <property type="entry name" value="Utp12"/>
    <property type="match status" value="1"/>
</dbReference>
<evidence type="ECO:0000256" key="1">
    <source>
        <dbReference type="ARBA" id="ARBA00004123"/>
    </source>
</evidence>
<proteinExistence type="inferred from homology"/>